<name>A0A7R9V3D2_9CHLO</name>
<protein>
    <submittedName>
        <fullName evidence="2">Uncharacterized protein</fullName>
    </submittedName>
</protein>
<organism evidence="2">
    <name type="scientific">Chlamydomonas euryale</name>
    <dbReference type="NCBI Taxonomy" id="1486919"/>
    <lineage>
        <taxon>Eukaryota</taxon>
        <taxon>Viridiplantae</taxon>
        <taxon>Chlorophyta</taxon>
        <taxon>core chlorophytes</taxon>
        <taxon>Chlorophyceae</taxon>
        <taxon>CS clade</taxon>
        <taxon>Chlamydomonadales</taxon>
        <taxon>Chlamydomonadaceae</taxon>
        <taxon>Chlamydomonas</taxon>
    </lineage>
</organism>
<keyword evidence="1" id="KW-0472">Membrane</keyword>
<evidence type="ECO:0000256" key="1">
    <source>
        <dbReference type="SAM" id="Phobius"/>
    </source>
</evidence>
<sequence>MLAQPKACKLCAREHRTARTPGGKSPARSHARRRCCAIGSKWPAHMDAWRQAGAPTHAARGHPAGRLPPALCTPLCVLMNCCSEALPLARPYACRSSRIAFSMLASYASSAGVIAIIDALGVIFASSSKRRISSGAW</sequence>
<proteinExistence type="predicted"/>
<reference evidence="2" key="1">
    <citation type="submission" date="2021-01" db="EMBL/GenBank/DDBJ databases">
        <authorList>
            <person name="Corre E."/>
            <person name="Pelletier E."/>
            <person name="Niang G."/>
            <person name="Scheremetjew M."/>
            <person name="Finn R."/>
            <person name="Kale V."/>
            <person name="Holt S."/>
            <person name="Cochrane G."/>
            <person name="Meng A."/>
            <person name="Brown T."/>
            <person name="Cohen L."/>
        </authorList>
    </citation>
    <scope>NUCLEOTIDE SEQUENCE</scope>
    <source>
        <strain evidence="2">CCMP219</strain>
    </source>
</reference>
<evidence type="ECO:0000313" key="2">
    <source>
        <dbReference type="EMBL" id="CAD8281748.1"/>
    </source>
</evidence>
<feature type="transmembrane region" description="Helical" evidence="1">
    <location>
        <begin position="104"/>
        <end position="125"/>
    </location>
</feature>
<accession>A0A7R9V3D2</accession>
<keyword evidence="1" id="KW-1133">Transmembrane helix</keyword>
<dbReference type="EMBL" id="HBEC01003875">
    <property type="protein sequence ID" value="CAD8281748.1"/>
    <property type="molecule type" value="Transcribed_RNA"/>
</dbReference>
<dbReference type="AlphaFoldDB" id="A0A7R9V3D2"/>
<gene>
    <name evidence="2" type="ORF">CEUR00632_LOCUS1783</name>
</gene>
<keyword evidence="1" id="KW-0812">Transmembrane</keyword>